<keyword evidence="6" id="KW-1185">Reference proteome</keyword>
<evidence type="ECO:0000256" key="4">
    <source>
        <dbReference type="ARBA" id="ARBA00022833"/>
    </source>
</evidence>
<evidence type="ECO:0000256" key="3">
    <source>
        <dbReference type="ARBA" id="ARBA00022723"/>
    </source>
</evidence>
<dbReference type="InterPro" id="IPR008567">
    <property type="entry name" value="BKACE"/>
</dbReference>
<gene>
    <name evidence="5" type="primary">kce</name>
    <name evidence="5" type="ORF">FAK_17300</name>
</gene>
<dbReference type="EMBL" id="AP028679">
    <property type="protein sequence ID" value="BEQ14664.1"/>
    <property type="molecule type" value="Genomic_DNA"/>
</dbReference>
<accession>A0AAU9EN96</accession>
<keyword evidence="3" id="KW-0479">Metal-binding</keyword>
<evidence type="ECO:0000313" key="6">
    <source>
        <dbReference type="Proteomes" id="UP001366166"/>
    </source>
</evidence>
<evidence type="ECO:0000313" key="5">
    <source>
        <dbReference type="EMBL" id="BEQ14664.1"/>
    </source>
</evidence>
<sequence>MDKLIINVAVCGSAPTREQNPAIPHSPEEIAQEALRAWRAGASVVHIHVRDPQSGSPAFERELFAEALERIRAESDMLVNLTTSGFNIQAEDPDEERMLPISLKPDLCSLDVGSLNFRGRVFINPTEWVDKAARRMQENGVKPEIEVFELGHLRQALDMVQRGLVNEPPYFQFCLGIPWGAPADLDTLMAFRRQLNIDCPWSVLGVGARQLPITTHAILMGGHVRVGFEDNLYLSRGVLADSNARFVERTVELAKILQREVATCDDARQILGIKPKA</sequence>
<dbReference type="PANTHER" id="PTHR37418:SF2">
    <property type="entry name" value="3-KETO-5-AMINOHEXANOATE CLEAVAGE ENZYME"/>
    <property type="match status" value="1"/>
</dbReference>
<name>A0AAU9EN96_9BACT</name>
<dbReference type="PANTHER" id="PTHR37418">
    <property type="entry name" value="3-KETO-5-AMINOHEXANOATE CLEAVAGE ENZYME-RELATED"/>
    <property type="match status" value="1"/>
</dbReference>
<dbReference type="GO" id="GO:0046872">
    <property type="term" value="F:metal ion binding"/>
    <property type="evidence" value="ECO:0007669"/>
    <property type="project" value="UniProtKB-KW"/>
</dbReference>
<comment type="cofactor">
    <cofactor evidence="1">
        <name>Zn(2+)</name>
        <dbReference type="ChEBI" id="CHEBI:29105"/>
    </cofactor>
</comment>
<dbReference type="KEGG" id="dmp:FAK_17300"/>
<dbReference type="RefSeq" id="WP_338606367.1">
    <property type="nucleotide sequence ID" value="NZ_AP028679.1"/>
</dbReference>
<keyword evidence="2" id="KW-0808">Transferase</keyword>
<keyword evidence="4" id="KW-0862">Zinc</keyword>
<proteinExistence type="predicted"/>
<dbReference type="Proteomes" id="UP001366166">
    <property type="component" value="Chromosome"/>
</dbReference>
<dbReference type="Pfam" id="PF05853">
    <property type="entry name" value="BKACE"/>
    <property type="match status" value="1"/>
</dbReference>
<evidence type="ECO:0000256" key="2">
    <source>
        <dbReference type="ARBA" id="ARBA00022679"/>
    </source>
</evidence>
<dbReference type="AlphaFoldDB" id="A0AAU9EN96"/>
<reference evidence="6" key="1">
    <citation type="journal article" date="2023" name="Arch. Microbiol.">
        <title>Desulfoferula mesophilus gen. nov. sp. nov., a mesophilic sulfate-reducing bacterium isolated from a brackish lake sediment.</title>
        <authorList>
            <person name="Watanabe T."/>
            <person name="Yabe T."/>
            <person name="Tsuji J.M."/>
            <person name="Fukui M."/>
        </authorList>
    </citation>
    <scope>NUCLEOTIDE SEQUENCE [LARGE SCALE GENOMIC DNA]</scope>
    <source>
        <strain evidence="6">12FAK</strain>
    </source>
</reference>
<evidence type="ECO:0000256" key="1">
    <source>
        <dbReference type="ARBA" id="ARBA00001947"/>
    </source>
</evidence>
<protein>
    <submittedName>
        <fullName evidence="5">3-keto-5-aminohexanoate cleavage enzyme</fullName>
    </submittedName>
</protein>
<dbReference type="Gene3D" id="3.20.20.70">
    <property type="entry name" value="Aldolase class I"/>
    <property type="match status" value="1"/>
</dbReference>
<dbReference type="InterPro" id="IPR013785">
    <property type="entry name" value="Aldolase_TIM"/>
</dbReference>
<dbReference type="GO" id="GO:0043720">
    <property type="term" value="F:3-keto-5-aminohexanoate cleavage activity"/>
    <property type="evidence" value="ECO:0007669"/>
    <property type="project" value="InterPro"/>
</dbReference>
<organism evidence="5 6">
    <name type="scientific">Desulfoferula mesophila</name>
    <dbReference type="NCBI Taxonomy" id="3058419"/>
    <lineage>
        <taxon>Bacteria</taxon>
        <taxon>Pseudomonadati</taxon>
        <taxon>Thermodesulfobacteriota</taxon>
        <taxon>Desulfarculia</taxon>
        <taxon>Desulfarculales</taxon>
        <taxon>Desulfarculaceae</taxon>
        <taxon>Desulfoferula</taxon>
    </lineage>
</organism>